<accession>A0A699K7I0</accession>
<proteinExistence type="predicted"/>
<keyword evidence="1" id="KW-0808">Transferase</keyword>
<keyword evidence="1" id="KW-0548">Nucleotidyltransferase</keyword>
<comment type="caution">
    <text evidence="1">The sequence shown here is derived from an EMBL/GenBank/DDBJ whole genome shotgun (WGS) entry which is preliminary data.</text>
</comment>
<dbReference type="AlphaFoldDB" id="A0A699K7I0"/>
<organism evidence="1">
    <name type="scientific">Tanacetum cinerariifolium</name>
    <name type="common">Dalmatian daisy</name>
    <name type="synonym">Chrysanthemum cinerariifolium</name>
    <dbReference type="NCBI Taxonomy" id="118510"/>
    <lineage>
        <taxon>Eukaryota</taxon>
        <taxon>Viridiplantae</taxon>
        <taxon>Streptophyta</taxon>
        <taxon>Embryophyta</taxon>
        <taxon>Tracheophyta</taxon>
        <taxon>Spermatophyta</taxon>
        <taxon>Magnoliopsida</taxon>
        <taxon>eudicotyledons</taxon>
        <taxon>Gunneridae</taxon>
        <taxon>Pentapetalae</taxon>
        <taxon>asterids</taxon>
        <taxon>campanulids</taxon>
        <taxon>Asterales</taxon>
        <taxon>Asteraceae</taxon>
        <taxon>Asteroideae</taxon>
        <taxon>Anthemideae</taxon>
        <taxon>Anthemidinae</taxon>
        <taxon>Tanacetum</taxon>
    </lineage>
</organism>
<sequence length="122" mass="13332">MAPNLRSVPNNNNNNNEELDIATIITHQLQTILPQIATQVTNNVNNANGENGGNGGNNGYTYKGFMACNPKEYDGKGGAIALTRWIKKMKNMTDNSGCVENQKCKLLQQGHLSNSAVRTFLH</sequence>
<gene>
    <name evidence="1" type="ORF">Tci_649361</name>
</gene>
<evidence type="ECO:0000313" key="1">
    <source>
        <dbReference type="EMBL" id="GFA77389.1"/>
    </source>
</evidence>
<reference evidence="1" key="1">
    <citation type="journal article" date="2019" name="Sci. Rep.">
        <title>Draft genome of Tanacetum cinerariifolium, the natural source of mosquito coil.</title>
        <authorList>
            <person name="Yamashiro T."/>
            <person name="Shiraishi A."/>
            <person name="Satake H."/>
            <person name="Nakayama K."/>
        </authorList>
    </citation>
    <scope>NUCLEOTIDE SEQUENCE</scope>
</reference>
<keyword evidence="1" id="KW-0695">RNA-directed DNA polymerase</keyword>
<protein>
    <submittedName>
        <fullName evidence="1">Reverse transcriptase domain-containing protein</fullName>
    </submittedName>
</protein>
<dbReference type="EMBL" id="BKCJ010485265">
    <property type="protein sequence ID" value="GFA77389.1"/>
    <property type="molecule type" value="Genomic_DNA"/>
</dbReference>
<name>A0A699K7I0_TANCI</name>
<dbReference type="GO" id="GO:0003964">
    <property type="term" value="F:RNA-directed DNA polymerase activity"/>
    <property type="evidence" value="ECO:0007669"/>
    <property type="project" value="UniProtKB-KW"/>
</dbReference>